<keyword evidence="3" id="KW-1185">Reference proteome</keyword>
<evidence type="ECO:0000313" key="2">
    <source>
        <dbReference type="EMBL" id="CAI9739449.1"/>
    </source>
</evidence>
<sequence>MPRQGELVWIQTGDSFRVNLENLERILDLISQQNWETKSKCGEQKAENRETMSVEQLNFSQCSSHKTKQEKRKEGSTK</sequence>
<dbReference type="Proteomes" id="UP001162480">
    <property type="component" value="Chromosome 23"/>
</dbReference>
<name>A0AA36BSC5_OCTVU</name>
<dbReference type="AlphaFoldDB" id="A0AA36BSC5"/>
<protein>
    <submittedName>
        <fullName evidence="2">Uncharacterized protein</fullName>
    </submittedName>
</protein>
<evidence type="ECO:0000313" key="3">
    <source>
        <dbReference type="Proteomes" id="UP001162480"/>
    </source>
</evidence>
<feature type="compositionally biased region" description="Polar residues" evidence="1">
    <location>
        <begin position="53"/>
        <end position="64"/>
    </location>
</feature>
<evidence type="ECO:0000256" key="1">
    <source>
        <dbReference type="SAM" id="MobiDB-lite"/>
    </source>
</evidence>
<dbReference type="EMBL" id="OX597836">
    <property type="protein sequence ID" value="CAI9739449.1"/>
    <property type="molecule type" value="Genomic_DNA"/>
</dbReference>
<gene>
    <name evidence="2" type="ORF">OCTVUL_1B009076</name>
</gene>
<reference evidence="2" key="1">
    <citation type="submission" date="2023-08" db="EMBL/GenBank/DDBJ databases">
        <authorList>
            <person name="Alioto T."/>
            <person name="Alioto T."/>
            <person name="Gomez Garrido J."/>
        </authorList>
    </citation>
    <scope>NUCLEOTIDE SEQUENCE</scope>
</reference>
<accession>A0AA36BSC5</accession>
<feature type="region of interest" description="Disordered" evidence="1">
    <location>
        <begin position="38"/>
        <end position="78"/>
    </location>
</feature>
<organism evidence="2 3">
    <name type="scientific">Octopus vulgaris</name>
    <name type="common">Common octopus</name>
    <dbReference type="NCBI Taxonomy" id="6645"/>
    <lineage>
        <taxon>Eukaryota</taxon>
        <taxon>Metazoa</taxon>
        <taxon>Spiralia</taxon>
        <taxon>Lophotrochozoa</taxon>
        <taxon>Mollusca</taxon>
        <taxon>Cephalopoda</taxon>
        <taxon>Coleoidea</taxon>
        <taxon>Octopodiformes</taxon>
        <taxon>Octopoda</taxon>
        <taxon>Incirrata</taxon>
        <taxon>Octopodidae</taxon>
        <taxon>Octopus</taxon>
    </lineage>
</organism>
<proteinExistence type="predicted"/>
<feature type="compositionally biased region" description="Basic and acidic residues" evidence="1">
    <location>
        <begin position="38"/>
        <end position="52"/>
    </location>
</feature>